<protein>
    <submittedName>
        <fullName evidence="5">HAMP domain-containing histidine kinase</fullName>
    </submittedName>
</protein>
<dbReference type="InterPro" id="IPR003594">
    <property type="entry name" value="HATPase_dom"/>
</dbReference>
<keyword evidence="1" id="KW-0597">Phosphoprotein</keyword>
<accession>A0ABS0XET4</accession>
<comment type="caution">
    <text evidence="5">The sequence shown here is derived from an EMBL/GenBank/DDBJ whole genome shotgun (WGS) entry which is preliminary data.</text>
</comment>
<feature type="domain" description="Histidine kinase" evidence="4">
    <location>
        <begin position="19"/>
        <end position="175"/>
    </location>
</feature>
<organism evidence="5 6">
    <name type="scientific">Streptomyces flavofungini</name>
    <dbReference type="NCBI Taxonomy" id="68200"/>
    <lineage>
        <taxon>Bacteria</taxon>
        <taxon>Bacillati</taxon>
        <taxon>Actinomycetota</taxon>
        <taxon>Actinomycetes</taxon>
        <taxon>Kitasatosporales</taxon>
        <taxon>Streptomycetaceae</taxon>
        <taxon>Streptomyces</taxon>
    </lineage>
</organism>
<feature type="region of interest" description="Disordered" evidence="3">
    <location>
        <begin position="172"/>
        <end position="198"/>
    </location>
</feature>
<feature type="compositionally biased region" description="Basic and acidic residues" evidence="3">
    <location>
        <begin position="181"/>
        <end position="198"/>
    </location>
</feature>
<dbReference type="PROSITE" id="PS50109">
    <property type="entry name" value="HIS_KIN"/>
    <property type="match status" value="1"/>
</dbReference>
<reference evidence="5 6" key="1">
    <citation type="submission" date="2020-12" db="EMBL/GenBank/DDBJ databases">
        <title>Streptomyces typhae sp. nov., a novel endophytic actinomycete isolated from the root of cattail pollen (Typha angustifolia L.).</title>
        <authorList>
            <person name="Peng C."/>
            <person name="Liu C."/>
        </authorList>
    </citation>
    <scope>NUCLEOTIDE SEQUENCE [LARGE SCALE GENOMIC DNA]</scope>
    <source>
        <strain evidence="5 6">JCM 4753</strain>
    </source>
</reference>
<dbReference type="Proteomes" id="UP000634780">
    <property type="component" value="Unassembled WGS sequence"/>
</dbReference>
<evidence type="ECO:0000256" key="1">
    <source>
        <dbReference type="ARBA" id="ARBA00022553"/>
    </source>
</evidence>
<evidence type="ECO:0000256" key="3">
    <source>
        <dbReference type="SAM" id="MobiDB-lite"/>
    </source>
</evidence>
<dbReference type="EMBL" id="JAEKOZ010000029">
    <property type="protein sequence ID" value="MBJ3811718.1"/>
    <property type="molecule type" value="Genomic_DNA"/>
</dbReference>
<sequence>MMVHAGRPTELVTTSAAALRDLVEDVLEVARLDTPGVEQAHLQNVSISALACRAIACGGRDAELRVCRDATVRADPRRAERVLVNLITNAYRHAAPPVTVEVDGPRMRVREHGPGFPATLLNHGPQRFHTTASTRGLGLGLTIAVGQVRVLGADLRLENPADGGAQATLALTPAAHGPDTSGEHPSHPGDEAMRCRVK</sequence>
<evidence type="ECO:0000256" key="2">
    <source>
        <dbReference type="ARBA" id="ARBA00022777"/>
    </source>
</evidence>
<dbReference type="PANTHER" id="PTHR43547">
    <property type="entry name" value="TWO-COMPONENT HISTIDINE KINASE"/>
    <property type="match status" value="1"/>
</dbReference>
<evidence type="ECO:0000313" key="5">
    <source>
        <dbReference type="EMBL" id="MBJ3811718.1"/>
    </source>
</evidence>
<dbReference type="SMART" id="SM00387">
    <property type="entry name" value="HATPase_c"/>
    <property type="match status" value="1"/>
</dbReference>
<gene>
    <name evidence="5" type="ORF">JGB26_32290</name>
</gene>
<evidence type="ECO:0000259" key="4">
    <source>
        <dbReference type="PROSITE" id="PS50109"/>
    </source>
</evidence>
<dbReference type="PANTHER" id="PTHR43547:SF2">
    <property type="entry name" value="HYBRID SIGNAL TRANSDUCTION HISTIDINE KINASE C"/>
    <property type="match status" value="1"/>
</dbReference>
<dbReference type="InterPro" id="IPR036890">
    <property type="entry name" value="HATPase_C_sf"/>
</dbReference>
<keyword evidence="2 5" id="KW-0808">Transferase</keyword>
<dbReference type="SUPFAM" id="SSF55874">
    <property type="entry name" value="ATPase domain of HSP90 chaperone/DNA topoisomerase II/histidine kinase"/>
    <property type="match status" value="1"/>
</dbReference>
<name>A0ABS0XET4_9ACTN</name>
<dbReference type="Gene3D" id="3.30.565.10">
    <property type="entry name" value="Histidine kinase-like ATPase, C-terminal domain"/>
    <property type="match status" value="1"/>
</dbReference>
<keyword evidence="2 5" id="KW-0418">Kinase</keyword>
<proteinExistence type="predicted"/>
<dbReference type="GO" id="GO:0016301">
    <property type="term" value="F:kinase activity"/>
    <property type="evidence" value="ECO:0007669"/>
    <property type="project" value="UniProtKB-KW"/>
</dbReference>
<dbReference type="InterPro" id="IPR005467">
    <property type="entry name" value="His_kinase_dom"/>
</dbReference>
<evidence type="ECO:0000313" key="6">
    <source>
        <dbReference type="Proteomes" id="UP000634780"/>
    </source>
</evidence>
<dbReference type="Pfam" id="PF02518">
    <property type="entry name" value="HATPase_c"/>
    <property type="match status" value="1"/>
</dbReference>
<keyword evidence="6" id="KW-1185">Reference proteome</keyword>